<reference evidence="2 3" key="1">
    <citation type="submission" date="2016-10" db="EMBL/GenBank/DDBJ databases">
        <title>Genome sequence of the basidiomycete white-rot fungus Trametes pubescens.</title>
        <authorList>
            <person name="Makela M.R."/>
            <person name="Granchi Z."/>
            <person name="Peng M."/>
            <person name="De Vries R.P."/>
            <person name="Grigoriev I."/>
            <person name="Riley R."/>
            <person name="Hilden K."/>
        </authorList>
    </citation>
    <scope>NUCLEOTIDE SEQUENCE [LARGE SCALE GENOMIC DNA]</scope>
    <source>
        <strain evidence="2 3">FBCC735</strain>
    </source>
</reference>
<dbReference type="AlphaFoldDB" id="A0A1M2V3H7"/>
<protein>
    <submittedName>
        <fullName evidence="2">Uncharacterized protein</fullName>
    </submittedName>
</protein>
<dbReference type="EMBL" id="MNAD01001702">
    <property type="protein sequence ID" value="OJT02097.1"/>
    <property type="molecule type" value="Genomic_DNA"/>
</dbReference>
<accession>A0A1M2V3H7</accession>
<proteinExistence type="predicted"/>
<dbReference type="OrthoDB" id="2756251at2759"/>
<evidence type="ECO:0000256" key="1">
    <source>
        <dbReference type="SAM" id="MobiDB-lite"/>
    </source>
</evidence>
<organism evidence="2 3">
    <name type="scientific">Trametes pubescens</name>
    <name type="common">White-rot fungus</name>
    <dbReference type="NCBI Taxonomy" id="154538"/>
    <lineage>
        <taxon>Eukaryota</taxon>
        <taxon>Fungi</taxon>
        <taxon>Dikarya</taxon>
        <taxon>Basidiomycota</taxon>
        <taxon>Agaricomycotina</taxon>
        <taxon>Agaricomycetes</taxon>
        <taxon>Polyporales</taxon>
        <taxon>Polyporaceae</taxon>
        <taxon>Trametes</taxon>
    </lineage>
</organism>
<gene>
    <name evidence="2" type="ORF">TRAPUB_7443</name>
</gene>
<sequence length="286" mass="30661">MDGSDMYLRPDTSYVRSPHDDVMPAVVLLIYGTTYALTLVLPTDDISSVTAERVDGWIEIVHGPLTSQCEATQAQFELLLDVVLTYRAFALGSLGASDFELFADRLIETASELHPFERADDELAEFVGWLHVNFAKSIFDTAGLDLSWLPMQSPLEPPRRFRPPVAQTLAHAGNGLANELRRLSILEHQATDIERDTAPPSEPAGMSPVASSIPAPLAASKPGVPRAPKTPKRAHRAPANTGSDSDSDGGSDMPSLKTVDCSSCGGEDSGSDGEALWSSDAEGEDK</sequence>
<comment type="caution">
    <text evidence="2">The sequence shown here is derived from an EMBL/GenBank/DDBJ whole genome shotgun (WGS) entry which is preliminary data.</text>
</comment>
<dbReference type="OMA" id="QCEATQA"/>
<feature type="compositionally biased region" description="Low complexity" evidence="1">
    <location>
        <begin position="242"/>
        <end position="252"/>
    </location>
</feature>
<evidence type="ECO:0000313" key="3">
    <source>
        <dbReference type="Proteomes" id="UP000184267"/>
    </source>
</evidence>
<evidence type="ECO:0000313" key="2">
    <source>
        <dbReference type="EMBL" id="OJT02097.1"/>
    </source>
</evidence>
<feature type="region of interest" description="Disordered" evidence="1">
    <location>
        <begin position="193"/>
        <end position="286"/>
    </location>
</feature>
<dbReference type="Proteomes" id="UP000184267">
    <property type="component" value="Unassembled WGS sequence"/>
</dbReference>
<name>A0A1M2V3H7_TRAPU</name>
<keyword evidence="3" id="KW-1185">Reference proteome</keyword>